<dbReference type="AlphaFoldDB" id="A0AA85JFB3"/>
<reference evidence="1" key="1">
    <citation type="submission" date="2022-06" db="EMBL/GenBank/DDBJ databases">
        <authorList>
            <person name="Berger JAMES D."/>
            <person name="Berger JAMES D."/>
        </authorList>
    </citation>
    <scope>NUCLEOTIDE SEQUENCE [LARGE SCALE GENOMIC DNA]</scope>
</reference>
<reference evidence="2" key="2">
    <citation type="submission" date="2023-11" db="UniProtKB">
        <authorList>
            <consortium name="WormBaseParasite"/>
        </authorList>
    </citation>
    <scope>IDENTIFICATION</scope>
</reference>
<protein>
    <submittedName>
        <fullName evidence="2">Uncharacterized protein</fullName>
    </submittedName>
</protein>
<evidence type="ECO:0000313" key="2">
    <source>
        <dbReference type="WBParaSite" id="TREG1_19260.1"/>
    </source>
</evidence>
<evidence type="ECO:0000313" key="1">
    <source>
        <dbReference type="Proteomes" id="UP000050795"/>
    </source>
</evidence>
<name>A0AA85JFB3_TRIRE</name>
<dbReference type="WBParaSite" id="TREG1_19260.1">
    <property type="protein sequence ID" value="TREG1_19260.1"/>
    <property type="gene ID" value="TREG1_19260"/>
</dbReference>
<sequence>MFPMHKARGKTRKQNTYQICPPYLFTFSKHRTMILELLNTKLQTLMDEIAIDENGRWNIAFDQWLNDLKDSIVCKQTRLFPRHKIIVNGIIGTTGSNVPTVCFATHTFMSTDCGDDSVGMSRINPVCFVAVCVAGFAQD</sequence>
<keyword evidence="1" id="KW-1185">Reference proteome</keyword>
<organism evidence="1 2">
    <name type="scientific">Trichobilharzia regenti</name>
    <name type="common">Nasal bird schistosome</name>
    <dbReference type="NCBI Taxonomy" id="157069"/>
    <lineage>
        <taxon>Eukaryota</taxon>
        <taxon>Metazoa</taxon>
        <taxon>Spiralia</taxon>
        <taxon>Lophotrochozoa</taxon>
        <taxon>Platyhelminthes</taxon>
        <taxon>Trematoda</taxon>
        <taxon>Digenea</taxon>
        <taxon>Strigeidida</taxon>
        <taxon>Schistosomatoidea</taxon>
        <taxon>Schistosomatidae</taxon>
        <taxon>Trichobilharzia</taxon>
    </lineage>
</organism>
<dbReference type="Proteomes" id="UP000050795">
    <property type="component" value="Unassembled WGS sequence"/>
</dbReference>
<proteinExistence type="predicted"/>
<accession>A0AA85JFB3</accession>